<accession>A0A2T3B7E9</accession>
<dbReference type="InParanoid" id="A0A2T3B7E9"/>
<dbReference type="EMBL" id="KZ679008">
    <property type="protein sequence ID" value="PSS22767.1"/>
    <property type="molecule type" value="Genomic_DNA"/>
</dbReference>
<name>A0A2T3B7E9_AMORE</name>
<sequence length="58" mass="6962">DKVIRYLYLTKHLAIKYKNRIDLEQAFTYISNAIFANNLLNRRSTEGYVFYLFRGLVN</sequence>
<feature type="non-terminal residue" evidence="1">
    <location>
        <position position="1"/>
    </location>
</feature>
<dbReference type="RefSeq" id="XP_024722813.1">
    <property type="nucleotide sequence ID" value="XM_024870091.1"/>
</dbReference>
<dbReference type="GeneID" id="36578172"/>
<evidence type="ECO:0000313" key="2">
    <source>
        <dbReference type="Proteomes" id="UP000241818"/>
    </source>
</evidence>
<dbReference type="Proteomes" id="UP000241818">
    <property type="component" value="Unassembled WGS sequence"/>
</dbReference>
<protein>
    <submittedName>
        <fullName evidence="1">Uncharacterized protein</fullName>
    </submittedName>
</protein>
<dbReference type="AlphaFoldDB" id="A0A2T3B7E9"/>
<gene>
    <name evidence="1" type="ORF">M430DRAFT_98073</name>
</gene>
<organism evidence="1 2">
    <name type="scientific">Amorphotheca resinae ATCC 22711</name>
    <dbReference type="NCBI Taxonomy" id="857342"/>
    <lineage>
        <taxon>Eukaryota</taxon>
        <taxon>Fungi</taxon>
        <taxon>Dikarya</taxon>
        <taxon>Ascomycota</taxon>
        <taxon>Pezizomycotina</taxon>
        <taxon>Leotiomycetes</taxon>
        <taxon>Helotiales</taxon>
        <taxon>Amorphothecaceae</taxon>
        <taxon>Amorphotheca</taxon>
    </lineage>
</organism>
<reference evidence="1 2" key="1">
    <citation type="journal article" date="2018" name="New Phytol.">
        <title>Comparative genomics and transcriptomics depict ericoid mycorrhizal fungi as versatile saprotrophs and plant mutualists.</title>
        <authorList>
            <person name="Martino E."/>
            <person name="Morin E."/>
            <person name="Grelet G.A."/>
            <person name="Kuo A."/>
            <person name="Kohler A."/>
            <person name="Daghino S."/>
            <person name="Barry K.W."/>
            <person name="Cichocki N."/>
            <person name="Clum A."/>
            <person name="Dockter R.B."/>
            <person name="Hainaut M."/>
            <person name="Kuo R.C."/>
            <person name="LaButti K."/>
            <person name="Lindahl B.D."/>
            <person name="Lindquist E.A."/>
            <person name="Lipzen A."/>
            <person name="Khouja H.R."/>
            <person name="Magnuson J."/>
            <person name="Murat C."/>
            <person name="Ohm R.A."/>
            <person name="Singer S.W."/>
            <person name="Spatafora J.W."/>
            <person name="Wang M."/>
            <person name="Veneault-Fourrey C."/>
            <person name="Henrissat B."/>
            <person name="Grigoriev I.V."/>
            <person name="Martin F.M."/>
            <person name="Perotto S."/>
        </authorList>
    </citation>
    <scope>NUCLEOTIDE SEQUENCE [LARGE SCALE GENOMIC DNA]</scope>
    <source>
        <strain evidence="1 2">ATCC 22711</strain>
    </source>
</reference>
<evidence type="ECO:0000313" key="1">
    <source>
        <dbReference type="EMBL" id="PSS22767.1"/>
    </source>
</evidence>
<dbReference type="OrthoDB" id="5059980at2759"/>
<proteinExistence type="predicted"/>
<keyword evidence="2" id="KW-1185">Reference proteome</keyword>